<protein>
    <recommendedName>
        <fullName evidence="4">Sc15 protein</fullName>
    </recommendedName>
</protein>
<keyword evidence="1" id="KW-0732">Signal</keyword>
<name>A0A4S8MAK9_DENBC</name>
<organism evidence="2 3">
    <name type="scientific">Dendrothele bispora (strain CBS 962.96)</name>
    <dbReference type="NCBI Taxonomy" id="1314807"/>
    <lineage>
        <taxon>Eukaryota</taxon>
        <taxon>Fungi</taxon>
        <taxon>Dikarya</taxon>
        <taxon>Basidiomycota</taxon>
        <taxon>Agaricomycotina</taxon>
        <taxon>Agaricomycetes</taxon>
        <taxon>Agaricomycetidae</taxon>
        <taxon>Agaricales</taxon>
        <taxon>Agaricales incertae sedis</taxon>
        <taxon>Dendrothele</taxon>
    </lineage>
</organism>
<keyword evidence="3" id="KW-1185">Reference proteome</keyword>
<reference evidence="2 3" key="1">
    <citation type="journal article" date="2019" name="Nat. Ecol. Evol.">
        <title>Megaphylogeny resolves global patterns of mushroom evolution.</title>
        <authorList>
            <person name="Varga T."/>
            <person name="Krizsan K."/>
            <person name="Foldi C."/>
            <person name="Dima B."/>
            <person name="Sanchez-Garcia M."/>
            <person name="Sanchez-Ramirez S."/>
            <person name="Szollosi G.J."/>
            <person name="Szarkandi J.G."/>
            <person name="Papp V."/>
            <person name="Albert L."/>
            <person name="Andreopoulos W."/>
            <person name="Angelini C."/>
            <person name="Antonin V."/>
            <person name="Barry K.W."/>
            <person name="Bougher N.L."/>
            <person name="Buchanan P."/>
            <person name="Buyck B."/>
            <person name="Bense V."/>
            <person name="Catcheside P."/>
            <person name="Chovatia M."/>
            <person name="Cooper J."/>
            <person name="Damon W."/>
            <person name="Desjardin D."/>
            <person name="Finy P."/>
            <person name="Geml J."/>
            <person name="Haridas S."/>
            <person name="Hughes K."/>
            <person name="Justo A."/>
            <person name="Karasinski D."/>
            <person name="Kautmanova I."/>
            <person name="Kiss B."/>
            <person name="Kocsube S."/>
            <person name="Kotiranta H."/>
            <person name="LaButti K.M."/>
            <person name="Lechner B.E."/>
            <person name="Liimatainen K."/>
            <person name="Lipzen A."/>
            <person name="Lukacs Z."/>
            <person name="Mihaltcheva S."/>
            <person name="Morgado L.N."/>
            <person name="Niskanen T."/>
            <person name="Noordeloos M.E."/>
            <person name="Ohm R.A."/>
            <person name="Ortiz-Santana B."/>
            <person name="Ovrebo C."/>
            <person name="Racz N."/>
            <person name="Riley R."/>
            <person name="Savchenko A."/>
            <person name="Shiryaev A."/>
            <person name="Soop K."/>
            <person name="Spirin V."/>
            <person name="Szebenyi C."/>
            <person name="Tomsovsky M."/>
            <person name="Tulloss R.E."/>
            <person name="Uehling J."/>
            <person name="Grigoriev I.V."/>
            <person name="Vagvolgyi C."/>
            <person name="Papp T."/>
            <person name="Martin F.M."/>
            <person name="Miettinen O."/>
            <person name="Hibbett D.S."/>
            <person name="Nagy L.G."/>
        </authorList>
    </citation>
    <scope>NUCLEOTIDE SEQUENCE [LARGE SCALE GENOMIC DNA]</scope>
    <source>
        <strain evidence="2 3">CBS 962.96</strain>
    </source>
</reference>
<evidence type="ECO:0008006" key="4">
    <source>
        <dbReference type="Google" id="ProtNLM"/>
    </source>
</evidence>
<gene>
    <name evidence="2" type="ORF">K435DRAFT_964411</name>
</gene>
<dbReference type="Proteomes" id="UP000297245">
    <property type="component" value="Unassembled WGS sequence"/>
</dbReference>
<dbReference type="AlphaFoldDB" id="A0A4S8MAK9"/>
<evidence type="ECO:0000256" key="1">
    <source>
        <dbReference type="SAM" id="SignalP"/>
    </source>
</evidence>
<evidence type="ECO:0000313" key="2">
    <source>
        <dbReference type="EMBL" id="THU99456.1"/>
    </source>
</evidence>
<proteinExistence type="predicted"/>
<feature type="chain" id="PRO_5020553820" description="Sc15 protein" evidence="1">
    <location>
        <begin position="25"/>
        <end position="195"/>
    </location>
</feature>
<accession>A0A4S8MAK9</accession>
<dbReference type="OrthoDB" id="2575973at2759"/>
<feature type="signal peptide" evidence="1">
    <location>
        <begin position="1"/>
        <end position="24"/>
    </location>
</feature>
<sequence>MIFSRVLSLFSFLTFFLTFSLVASNPVTFPQARSDTATIKRQNADVDSVMNTLQGQVGGILPQIDSLVSGGNVTEDSFTPLIIQLTLALNNAANDLANIPPSSLSKRQSKDAIASIIGGIVTDISVTLNGLLVSTAFIPTVGPLLVSVDIALNKVLVGVEVLLAGVLKLVAILLVDVSKLLHALSFGLVLTALGL</sequence>
<evidence type="ECO:0000313" key="3">
    <source>
        <dbReference type="Proteomes" id="UP000297245"/>
    </source>
</evidence>
<dbReference type="EMBL" id="ML179119">
    <property type="protein sequence ID" value="THU99456.1"/>
    <property type="molecule type" value="Genomic_DNA"/>
</dbReference>